<dbReference type="RefSeq" id="WP_106090497.1">
    <property type="nucleotide sequence ID" value="NZ_PVNL01000068.1"/>
</dbReference>
<sequence length="244" mass="27788">MRLNQFLAIESDLKKRVFAELTELDKACRKPDLLNGFVATYEALAEDGEHFPTEQKRVQYNAREVLQTIHKSLGELFNIEATKDFANCEVKADVVVDGQTLMAQVPTTFLLFLEKQLKDIGTMVERIVELDPAEDWRSDENDKGMHVSAPSKRHRTKKIQKGIVLYPATEEHPAQAQLITEDQIVGYVTTVKRSGAIPREIKRTLQRRIEKLSNAVKCAREEANTRDVVRQDASAMLDYVFAEL</sequence>
<dbReference type="InterPro" id="IPR057195">
    <property type="entry name" value="DUF7873"/>
</dbReference>
<dbReference type="EMBL" id="PVNL01000068">
    <property type="protein sequence ID" value="PRQ06794.1"/>
    <property type="molecule type" value="Genomic_DNA"/>
</dbReference>
<organism evidence="1 2">
    <name type="scientific">Enhygromyxa salina</name>
    <dbReference type="NCBI Taxonomy" id="215803"/>
    <lineage>
        <taxon>Bacteria</taxon>
        <taxon>Pseudomonadati</taxon>
        <taxon>Myxococcota</taxon>
        <taxon>Polyangia</taxon>
        <taxon>Nannocystales</taxon>
        <taxon>Nannocystaceae</taxon>
        <taxon>Enhygromyxa</taxon>
    </lineage>
</organism>
<accession>A0A2S9YNY2</accession>
<comment type="caution">
    <text evidence="1">The sequence shown here is derived from an EMBL/GenBank/DDBJ whole genome shotgun (WGS) entry which is preliminary data.</text>
</comment>
<name>A0A2S9YNY2_9BACT</name>
<protein>
    <submittedName>
        <fullName evidence="1">Uncharacterized protein</fullName>
    </submittedName>
</protein>
<dbReference type="Proteomes" id="UP000238823">
    <property type="component" value="Unassembled WGS sequence"/>
</dbReference>
<dbReference type="Pfam" id="PF25283">
    <property type="entry name" value="DUF7873"/>
    <property type="match status" value="1"/>
</dbReference>
<gene>
    <name evidence="1" type="ORF">ENSA7_35190</name>
</gene>
<proteinExistence type="predicted"/>
<evidence type="ECO:0000313" key="2">
    <source>
        <dbReference type="Proteomes" id="UP000238823"/>
    </source>
</evidence>
<dbReference type="OrthoDB" id="447082at2"/>
<evidence type="ECO:0000313" key="1">
    <source>
        <dbReference type="EMBL" id="PRQ06794.1"/>
    </source>
</evidence>
<reference evidence="1 2" key="1">
    <citation type="submission" date="2018-03" db="EMBL/GenBank/DDBJ databases">
        <title>Draft Genome Sequences of the Obligatory Marine Myxobacteria Enhygromyxa salina SWB007.</title>
        <authorList>
            <person name="Poehlein A."/>
            <person name="Moghaddam J.A."/>
            <person name="Harms H."/>
            <person name="Alanjari M."/>
            <person name="Koenig G.M."/>
            <person name="Daniel R."/>
            <person name="Schaeberle T.F."/>
        </authorList>
    </citation>
    <scope>NUCLEOTIDE SEQUENCE [LARGE SCALE GENOMIC DNA]</scope>
    <source>
        <strain evidence="1 2">SWB007</strain>
    </source>
</reference>
<dbReference type="AlphaFoldDB" id="A0A2S9YNY2"/>